<accession>A0A7Z8CXP4</accession>
<proteinExistence type="predicted"/>
<organism evidence="1 2">
    <name type="scientific">Carnobacterium divergens</name>
    <name type="common">Lactobacillus divergens</name>
    <dbReference type="NCBI Taxonomy" id="2748"/>
    <lineage>
        <taxon>Bacteria</taxon>
        <taxon>Bacillati</taxon>
        <taxon>Bacillota</taxon>
        <taxon>Bacilli</taxon>
        <taxon>Lactobacillales</taxon>
        <taxon>Carnobacteriaceae</taxon>
        <taxon>Carnobacterium</taxon>
    </lineage>
</organism>
<dbReference type="EMBL" id="NRPP01000017">
    <property type="protein sequence ID" value="TFJ25247.1"/>
    <property type="molecule type" value="Genomic_DNA"/>
</dbReference>
<dbReference type="AlphaFoldDB" id="A0A7Z8CXP4"/>
<protein>
    <recommendedName>
        <fullName evidence="3">DNA-directed RNA polymerase beta subunit</fullName>
    </recommendedName>
</protein>
<evidence type="ECO:0008006" key="3">
    <source>
        <dbReference type="Google" id="ProtNLM"/>
    </source>
</evidence>
<sequence length="122" mass="14205">MLNRFNERYQDRGTIKWQGMFLSEHNNSMDQIQKELQHTVPKKGQMSFEEISEVLNAAVVYNKSIAIQLESVDADNNYSDDIVGKLQGHDELGLWVSGTKVNYDEIRNVEFYDEIKWSSLDE</sequence>
<evidence type="ECO:0000313" key="2">
    <source>
        <dbReference type="Proteomes" id="UP000297938"/>
    </source>
</evidence>
<reference evidence="1 2" key="1">
    <citation type="journal article" date="2018" name="Int. J. Food Microbiol.">
        <title>Growth of Carnobacterium spp. isolated from chilled vacuum-packaged meat under relevant acidic conditions.</title>
        <authorList>
            <person name="Zhang P."/>
            <person name="Badoni M."/>
            <person name="Ganzle M."/>
            <person name="Yang X."/>
        </authorList>
    </citation>
    <scope>NUCLEOTIDE SEQUENCE [LARGE SCALE GENOMIC DNA]</scope>
    <source>
        <strain evidence="1 2">B2</strain>
    </source>
</reference>
<evidence type="ECO:0000313" key="1">
    <source>
        <dbReference type="EMBL" id="TFJ25247.1"/>
    </source>
</evidence>
<name>A0A7Z8CXP4_CARDV</name>
<dbReference type="Proteomes" id="UP000297938">
    <property type="component" value="Unassembled WGS sequence"/>
</dbReference>
<comment type="caution">
    <text evidence="1">The sequence shown here is derived from an EMBL/GenBank/DDBJ whole genome shotgun (WGS) entry which is preliminary data.</text>
</comment>
<gene>
    <name evidence="1" type="ORF">CKN69_11600</name>
</gene>